<dbReference type="RefSeq" id="WP_006930283.1">
    <property type="nucleotide sequence ID" value="NZ_CM001402.1"/>
</dbReference>
<dbReference type="HOGENOM" id="CLU_064054_1_0_0"/>
<dbReference type="EMBL" id="CM001402">
    <property type="protein sequence ID" value="EHO42891.1"/>
    <property type="molecule type" value="Genomic_DNA"/>
</dbReference>
<dbReference type="OrthoDB" id="9786534at2"/>
<dbReference type="InParanoid" id="H1XVJ1"/>
<dbReference type="Proteomes" id="UP000004671">
    <property type="component" value="Chromosome"/>
</dbReference>
<dbReference type="Pfam" id="PF20181">
    <property type="entry name" value="DUF6544"/>
    <property type="match status" value="1"/>
</dbReference>
<feature type="signal peptide" evidence="1">
    <location>
        <begin position="1"/>
        <end position="21"/>
    </location>
</feature>
<evidence type="ECO:0000313" key="2">
    <source>
        <dbReference type="EMBL" id="EHO42891.1"/>
    </source>
</evidence>
<gene>
    <name evidence="2" type="ORF">Calab_3287</name>
</gene>
<evidence type="ECO:0008006" key="4">
    <source>
        <dbReference type="Google" id="ProtNLM"/>
    </source>
</evidence>
<feature type="chain" id="PRO_5003556797" description="Lipoprotein" evidence="1">
    <location>
        <begin position="22"/>
        <end position="269"/>
    </location>
</feature>
<dbReference type="PaxDb" id="880073-Calab_3287"/>
<evidence type="ECO:0000313" key="3">
    <source>
        <dbReference type="Proteomes" id="UP000004671"/>
    </source>
</evidence>
<name>H1XVJ1_CALAY</name>
<accession>H1XVJ1</accession>
<dbReference type="eggNOG" id="ENOG502ZA6T">
    <property type="taxonomic scope" value="Bacteria"/>
</dbReference>
<protein>
    <recommendedName>
        <fullName evidence="4">Lipoprotein</fullName>
    </recommendedName>
</protein>
<dbReference type="AlphaFoldDB" id="H1XVJ1"/>
<reference evidence="2 3" key="1">
    <citation type="submission" date="2011-09" db="EMBL/GenBank/DDBJ databases">
        <title>The permanent draft genome of Caldithrix abyssi DSM 13497.</title>
        <authorList>
            <consortium name="US DOE Joint Genome Institute (JGI-PGF)"/>
            <person name="Lucas S."/>
            <person name="Han J."/>
            <person name="Lapidus A."/>
            <person name="Bruce D."/>
            <person name="Goodwin L."/>
            <person name="Pitluck S."/>
            <person name="Peters L."/>
            <person name="Kyrpides N."/>
            <person name="Mavromatis K."/>
            <person name="Ivanova N."/>
            <person name="Mikhailova N."/>
            <person name="Chertkov O."/>
            <person name="Detter J.C."/>
            <person name="Tapia R."/>
            <person name="Han C."/>
            <person name="Land M."/>
            <person name="Hauser L."/>
            <person name="Markowitz V."/>
            <person name="Cheng J.-F."/>
            <person name="Hugenholtz P."/>
            <person name="Woyke T."/>
            <person name="Wu D."/>
            <person name="Spring S."/>
            <person name="Brambilla E."/>
            <person name="Klenk H.-P."/>
            <person name="Eisen J.A."/>
        </authorList>
    </citation>
    <scope>NUCLEOTIDE SEQUENCE [LARGE SCALE GENOMIC DNA]</scope>
    <source>
        <strain evidence="2 3">DSM 13497</strain>
    </source>
</reference>
<keyword evidence="1" id="KW-0732">Signal</keyword>
<proteinExistence type="predicted"/>
<organism evidence="2 3">
    <name type="scientific">Caldithrix abyssi DSM 13497</name>
    <dbReference type="NCBI Taxonomy" id="880073"/>
    <lineage>
        <taxon>Bacteria</taxon>
        <taxon>Pseudomonadati</taxon>
        <taxon>Calditrichota</taxon>
        <taxon>Calditrichia</taxon>
        <taxon>Calditrichales</taxon>
        <taxon>Calditrichaceae</taxon>
        <taxon>Caldithrix</taxon>
    </lineage>
</organism>
<dbReference type="PROSITE" id="PS51257">
    <property type="entry name" value="PROKAR_LIPOPROTEIN"/>
    <property type="match status" value="1"/>
</dbReference>
<evidence type="ECO:0000256" key="1">
    <source>
        <dbReference type="SAM" id="SignalP"/>
    </source>
</evidence>
<dbReference type="InterPro" id="IPR046674">
    <property type="entry name" value="DUF6544"/>
</dbReference>
<dbReference type="STRING" id="880073.Cabys_2183"/>
<sequence length="269" mass="31410" precursor="true">MKLRKKTTVLLLTVTLTVGCAAMNKTVSKMFSHVQISDLERISEKDLQNLPQTVRNYLRYSGIVGKEKIKTVRLKQGGDFRLKPDQDFKTMKAVQYFNVDSMEFFWQGKVNIITATDRFLDGKGDLTVKLLGLIRVAYAEGPEVDQGEILRFLAEGVWFPSVFLNDFIQWEELDERTAMATITLKDLSASALFHFNEKNQVERITARRYMEKDGKFELKDWEIRIVEYRAYHGINIPAKSEVFWKLEEGDFCWYKPEIYEIDYNVPVPY</sequence>
<keyword evidence="3" id="KW-1185">Reference proteome</keyword>